<keyword evidence="13" id="KW-1185">Reference proteome</keyword>
<feature type="repeat" description="TPR" evidence="8">
    <location>
        <begin position="294"/>
        <end position="327"/>
    </location>
</feature>
<dbReference type="SMART" id="SM00387">
    <property type="entry name" value="HATPase_c"/>
    <property type="match status" value="1"/>
</dbReference>
<keyword evidence="10" id="KW-0472">Membrane</keyword>
<dbReference type="SUPFAM" id="SSF55874">
    <property type="entry name" value="ATPase domain of HSP90 chaperone/DNA topoisomerase II/histidine kinase"/>
    <property type="match status" value="1"/>
</dbReference>
<feature type="coiled-coil region" evidence="9">
    <location>
        <begin position="489"/>
        <end position="532"/>
    </location>
</feature>
<evidence type="ECO:0000256" key="4">
    <source>
        <dbReference type="ARBA" id="ARBA00022679"/>
    </source>
</evidence>
<keyword evidence="10" id="KW-0812">Transmembrane</keyword>
<proteinExistence type="predicted"/>
<keyword evidence="10" id="KW-1133">Transmembrane helix</keyword>
<dbReference type="EMBL" id="JBHUHR010000031">
    <property type="protein sequence ID" value="MFD2035408.1"/>
    <property type="molecule type" value="Genomic_DNA"/>
</dbReference>
<dbReference type="InterPro" id="IPR011495">
    <property type="entry name" value="Sig_transdc_His_kin_sub2_dim/P"/>
</dbReference>
<keyword evidence="3" id="KW-0597">Phosphoprotein</keyword>
<dbReference type="PROSITE" id="PS50005">
    <property type="entry name" value="TPR"/>
    <property type="match status" value="2"/>
</dbReference>
<keyword evidence="4" id="KW-0808">Transferase</keyword>
<dbReference type="PANTHER" id="PTHR41523:SF8">
    <property type="entry name" value="ETHYLENE RESPONSE SENSOR PROTEIN"/>
    <property type="match status" value="1"/>
</dbReference>
<dbReference type="Gene3D" id="1.25.40.10">
    <property type="entry name" value="Tetratricopeptide repeat domain"/>
    <property type="match status" value="3"/>
</dbReference>
<keyword evidence="6" id="KW-0418">Kinase</keyword>
<evidence type="ECO:0000256" key="10">
    <source>
        <dbReference type="SAM" id="Phobius"/>
    </source>
</evidence>
<dbReference type="SMART" id="SM00028">
    <property type="entry name" value="TPR"/>
    <property type="match status" value="5"/>
</dbReference>
<evidence type="ECO:0000256" key="7">
    <source>
        <dbReference type="ARBA" id="ARBA00022840"/>
    </source>
</evidence>
<protein>
    <recommendedName>
        <fullName evidence="2">histidine kinase</fullName>
        <ecNumber evidence="2">2.7.13.3</ecNumber>
    </recommendedName>
</protein>
<accession>A0ABW4VN17</accession>
<dbReference type="SUPFAM" id="SSF48452">
    <property type="entry name" value="TPR-like"/>
    <property type="match status" value="2"/>
</dbReference>
<keyword evidence="8" id="KW-0802">TPR repeat</keyword>
<evidence type="ECO:0000256" key="8">
    <source>
        <dbReference type="PROSITE-ProRule" id="PRU00339"/>
    </source>
</evidence>
<dbReference type="InterPro" id="IPR036890">
    <property type="entry name" value="HATPase_C_sf"/>
</dbReference>
<sequence length="810" mass="92882">MSQSHRILLHLCMFLLFPYSLYSMQITQSESDSLLRSLSQNKPDTNKVKILLSLGEYQLYKPGEFKEDLDSALNFAKQAQALSNKLDNYQLETQSLNLFGSIYLELKNFNLAIDYQQKAIDLSYKHGDTQAEATSSMLLANVFRQKGDLEDARKQGQKSIELSVNNGHFQQAADAYLEMGKSYANYGEELKEKIKYFQLAKQAYGQASITKSQADLGKDLGDLYYLQGSSAQALLELKKALSLYQSINHQPLQGVYDLLGTVSCDLSDYQEALKYGLLAVETAELVNDTSLQLCTIYNRVGLTYFYLNQFQKAHIYFEKSLRVAQNHDYQPSIMIVTYNIANILVKLGQPEVSAQLLLSTIKQYPPQNKNDSIETASRLLESYTRLKQYNLAQPYYKQLLNLSERLGKYESIQKIKHHNILRFLVESKQYELAQKYAVEFEEFCRVTNYLRGQVDVQFYRFKLDSMQANYPSAIRHYQQYKLLQDSLMNETKNRQVASLEVLYETEKKEQDLKLKEQNITTLTQEKQLQQEQIKKERLIRNGIIGGAILLLLLLGVIYNRYRLKQQSNKLLQAQQATLQEQQQQIQEKNQALKQLLVEKERLLKEIHHRVKNNLQIVMSLLNSQVASLQDKVALSAIQDSQNRVHAMALIHQKLYQAEGVARIPMKTYIEELVAYLRDSYDLSQKVSFKLSIGHIELDVNMAVPLGLIINEAITNAFKYAFPAERSGEVHISLLQKTDTSYELKVEDDGVGLPKGYDPSKSRSLGMTLIHGFSDQLGAELNIKSGPGMKIRLIFIEEKIDYIKNKVGYVN</sequence>
<dbReference type="RefSeq" id="WP_376886368.1">
    <property type="nucleotide sequence ID" value="NZ_JBHUHR010000031.1"/>
</dbReference>
<evidence type="ECO:0000256" key="1">
    <source>
        <dbReference type="ARBA" id="ARBA00000085"/>
    </source>
</evidence>
<dbReference type="Pfam" id="PF07568">
    <property type="entry name" value="HisKA_2"/>
    <property type="match status" value="1"/>
</dbReference>
<evidence type="ECO:0000313" key="13">
    <source>
        <dbReference type="Proteomes" id="UP001597361"/>
    </source>
</evidence>
<dbReference type="Pfam" id="PF13424">
    <property type="entry name" value="TPR_12"/>
    <property type="match status" value="2"/>
</dbReference>
<feature type="transmembrane region" description="Helical" evidence="10">
    <location>
        <begin position="538"/>
        <end position="558"/>
    </location>
</feature>
<dbReference type="Gene3D" id="3.30.565.10">
    <property type="entry name" value="Histidine kinase-like ATPase, C-terminal domain"/>
    <property type="match status" value="1"/>
</dbReference>
<dbReference type="Gene3D" id="3.30.450.20">
    <property type="entry name" value="PAS domain"/>
    <property type="match status" value="1"/>
</dbReference>
<organism evidence="12 13">
    <name type="scientific">Belliella marina</name>
    <dbReference type="NCBI Taxonomy" id="1644146"/>
    <lineage>
        <taxon>Bacteria</taxon>
        <taxon>Pseudomonadati</taxon>
        <taxon>Bacteroidota</taxon>
        <taxon>Cytophagia</taxon>
        <taxon>Cytophagales</taxon>
        <taxon>Cyclobacteriaceae</taxon>
        <taxon>Belliella</taxon>
    </lineage>
</organism>
<evidence type="ECO:0000256" key="9">
    <source>
        <dbReference type="SAM" id="Coils"/>
    </source>
</evidence>
<dbReference type="EC" id="2.7.13.3" evidence="2"/>
<dbReference type="PANTHER" id="PTHR41523">
    <property type="entry name" value="TWO-COMPONENT SYSTEM SENSOR PROTEIN"/>
    <property type="match status" value="1"/>
</dbReference>
<evidence type="ECO:0000256" key="6">
    <source>
        <dbReference type="ARBA" id="ARBA00022777"/>
    </source>
</evidence>
<keyword evidence="9" id="KW-0175">Coiled coil</keyword>
<evidence type="ECO:0000256" key="5">
    <source>
        <dbReference type="ARBA" id="ARBA00022741"/>
    </source>
</evidence>
<evidence type="ECO:0000256" key="2">
    <source>
        <dbReference type="ARBA" id="ARBA00012438"/>
    </source>
</evidence>
<feature type="domain" description="Histidine kinase/HSP90-like ATPase" evidence="11">
    <location>
        <begin position="700"/>
        <end position="798"/>
    </location>
</feature>
<feature type="repeat" description="TPR" evidence="8">
    <location>
        <begin position="93"/>
        <end position="126"/>
    </location>
</feature>
<comment type="catalytic activity">
    <reaction evidence="1">
        <text>ATP + protein L-histidine = ADP + protein N-phospho-L-histidine.</text>
        <dbReference type="EC" id="2.7.13.3"/>
    </reaction>
</comment>
<dbReference type="InterPro" id="IPR019734">
    <property type="entry name" value="TPR_rpt"/>
</dbReference>
<dbReference type="Proteomes" id="UP001597361">
    <property type="component" value="Unassembled WGS sequence"/>
</dbReference>
<keyword evidence="7" id="KW-0067">ATP-binding</keyword>
<reference evidence="13" key="1">
    <citation type="journal article" date="2019" name="Int. J. Syst. Evol. Microbiol.">
        <title>The Global Catalogue of Microorganisms (GCM) 10K type strain sequencing project: providing services to taxonomists for standard genome sequencing and annotation.</title>
        <authorList>
            <consortium name="The Broad Institute Genomics Platform"/>
            <consortium name="The Broad Institute Genome Sequencing Center for Infectious Disease"/>
            <person name="Wu L."/>
            <person name="Ma J."/>
        </authorList>
    </citation>
    <scope>NUCLEOTIDE SEQUENCE [LARGE SCALE GENOMIC DNA]</scope>
    <source>
        <strain evidence="13">CGMCC 1.15180</strain>
    </source>
</reference>
<dbReference type="Pfam" id="PF02518">
    <property type="entry name" value="HATPase_c"/>
    <property type="match status" value="1"/>
</dbReference>
<name>A0ABW4VN17_9BACT</name>
<keyword evidence="5" id="KW-0547">Nucleotide-binding</keyword>
<dbReference type="InterPro" id="IPR003594">
    <property type="entry name" value="HATPase_dom"/>
</dbReference>
<feature type="coiled-coil region" evidence="9">
    <location>
        <begin position="564"/>
        <end position="631"/>
    </location>
</feature>
<gene>
    <name evidence="12" type="ORF">ACFSKL_11430</name>
</gene>
<evidence type="ECO:0000259" key="11">
    <source>
        <dbReference type="SMART" id="SM00387"/>
    </source>
</evidence>
<dbReference type="InterPro" id="IPR011990">
    <property type="entry name" value="TPR-like_helical_dom_sf"/>
</dbReference>
<comment type="caution">
    <text evidence="12">The sequence shown here is derived from an EMBL/GenBank/DDBJ whole genome shotgun (WGS) entry which is preliminary data.</text>
</comment>
<evidence type="ECO:0000256" key="3">
    <source>
        <dbReference type="ARBA" id="ARBA00022553"/>
    </source>
</evidence>
<evidence type="ECO:0000313" key="12">
    <source>
        <dbReference type="EMBL" id="MFD2035408.1"/>
    </source>
</evidence>